<protein>
    <submittedName>
        <fullName evidence="1">Uncharacterized protein</fullName>
    </submittedName>
</protein>
<dbReference type="Proteomes" id="UP001244011">
    <property type="component" value="Unassembled WGS sequence"/>
</dbReference>
<proteinExistence type="predicted"/>
<organism evidence="1 2">
    <name type="scientific">Phialemonium atrogriseum</name>
    <dbReference type="NCBI Taxonomy" id="1093897"/>
    <lineage>
        <taxon>Eukaryota</taxon>
        <taxon>Fungi</taxon>
        <taxon>Dikarya</taxon>
        <taxon>Ascomycota</taxon>
        <taxon>Pezizomycotina</taxon>
        <taxon>Sordariomycetes</taxon>
        <taxon>Sordariomycetidae</taxon>
        <taxon>Cephalothecales</taxon>
        <taxon>Cephalothecaceae</taxon>
        <taxon>Phialemonium</taxon>
    </lineage>
</organism>
<name>A0AAJ0BP57_9PEZI</name>
<accession>A0AAJ0BP57</accession>
<sequence length="107" mass="11514">MPRDNSPSSSAASASKLANTKISLLGALRSVPDFPVPSMNIMPLFQDPNSSARRRTHAALAASLLLQGQAFDATNYKEAAYKLPLQGRTLKGRPVTMRELFTLGSLI</sequence>
<dbReference type="RefSeq" id="XP_060278116.1">
    <property type="nucleotide sequence ID" value="XM_060432196.1"/>
</dbReference>
<reference evidence="1" key="1">
    <citation type="submission" date="2023-06" db="EMBL/GenBank/DDBJ databases">
        <title>Genome-scale phylogeny and comparative genomics of the fungal order Sordariales.</title>
        <authorList>
            <consortium name="Lawrence Berkeley National Laboratory"/>
            <person name="Hensen N."/>
            <person name="Bonometti L."/>
            <person name="Westerberg I."/>
            <person name="Brannstrom I.O."/>
            <person name="Guillou S."/>
            <person name="Cros-Aarteil S."/>
            <person name="Calhoun S."/>
            <person name="Haridas S."/>
            <person name="Kuo A."/>
            <person name="Mondo S."/>
            <person name="Pangilinan J."/>
            <person name="Riley R."/>
            <person name="Labutti K."/>
            <person name="Andreopoulos B."/>
            <person name="Lipzen A."/>
            <person name="Chen C."/>
            <person name="Yanf M."/>
            <person name="Daum C."/>
            <person name="Ng V."/>
            <person name="Clum A."/>
            <person name="Steindorff A."/>
            <person name="Ohm R."/>
            <person name="Martin F."/>
            <person name="Silar P."/>
            <person name="Natvig D."/>
            <person name="Lalanne C."/>
            <person name="Gautier V."/>
            <person name="Ament-Velasquez S.L."/>
            <person name="Kruys A."/>
            <person name="Hutchinson M.I."/>
            <person name="Powell A.J."/>
            <person name="Barry K."/>
            <person name="Miller A.N."/>
            <person name="Grigoriev I.V."/>
            <person name="Debuchy R."/>
            <person name="Gladieux P."/>
            <person name="Thoren M.H."/>
            <person name="Johannesson H."/>
        </authorList>
    </citation>
    <scope>NUCLEOTIDE SEQUENCE</scope>
    <source>
        <strain evidence="1">8032-3</strain>
    </source>
</reference>
<dbReference type="GeneID" id="85315383"/>
<dbReference type="EMBL" id="MU839047">
    <property type="protein sequence ID" value="KAK1761903.1"/>
    <property type="molecule type" value="Genomic_DNA"/>
</dbReference>
<keyword evidence="2" id="KW-1185">Reference proteome</keyword>
<dbReference type="AlphaFoldDB" id="A0AAJ0BP57"/>
<comment type="caution">
    <text evidence="1">The sequence shown here is derived from an EMBL/GenBank/DDBJ whole genome shotgun (WGS) entry which is preliminary data.</text>
</comment>
<evidence type="ECO:0000313" key="2">
    <source>
        <dbReference type="Proteomes" id="UP001244011"/>
    </source>
</evidence>
<gene>
    <name evidence="1" type="ORF">QBC33DRAFT_603634</name>
</gene>
<evidence type="ECO:0000313" key="1">
    <source>
        <dbReference type="EMBL" id="KAK1761903.1"/>
    </source>
</evidence>